<feature type="domain" description="DUF4434" evidence="2">
    <location>
        <begin position="24"/>
        <end position="259"/>
    </location>
</feature>
<dbReference type="OrthoDB" id="7344472at2"/>
<dbReference type="Gene3D" id="3.20.20.80">
    <property type="entry name" value="Glycosidases"/>
    <property type="match status" value="1"/>
</dbReference>
<dbReference type="GeneID" id="300929853"/>
<sequence>MRRLLIGILLSLAVVQAEAEERLFFQPLNVDSSLDQQTWRSIWRDTAKAGVKVVVVQWTAHGESTFGGRDGWLANSLRLAREQGLQLVLGLYMDPAYYQRHAQLDGPGLEAYWQHQLGLSLAQQRVLREQWQLPVAGWYLPMELDDVQFQAAERRRTLYRQLQDFAAQLDAPLHLSAYTGAQLAPDVYAAWLYELQSLGLLVWWQDGEGTGSLPKVVRRAYGRALPCEVGIIREAFRQVSADGEPFRAEPAEPRHIYPQCHVEAVFSLGYRPWGAPLRANR</sequence>
<proteinExistence type="predicted"/>
<evidence type="ECO:0000256" key="1">
    <source>
        <dbReference type="SAM" id="SignalP"/>
    </source>
</evidence>
<name>A0A1H0JQX0_9GAMM</name>
<gene>
    <name evidence="3" type="ORF">SAMN05216213_10189</name>
</gene>
<dbReference type="Proteomes" id="UP000199460">
    <property type="component" value="Unassembled WGS sequence"/>
</dbReference>
<protein>
    <recommendedName>
        <fullName evidence="2">DUF4434 domain-containing protein</fullName>
    </recommendedName>
</protein>
<dbReference type="AlphaFoldDB" id="A0A1H0JQX0"/>
<dbReference type="RefSeq" id="WP_090425857.1">
    <property type="nucleotide sequence ID" value="NZ_FNJJ01000001.1"/>
</dbReference>
<feature type="signal peptide" evidence="1">
    <location>
        <begin position="1"/>
        <end position="19"/>
    </location>
</feature>
<keyword evidence="4" id="KW-1185">Reference proteome</keyword>
<dbReference type="Pfam" id="PF14488">
    <property type="entry name" value="DUF4434"/>
    <property type="match status" value="1"/>
</dbReference>
<evidence type="ECO:0000313" key="3">
    <source>
        <dbReference type="EMBL" id="SDO45811.1"/>
    </source>
</evidence>
<organism evidence="3 4">
    <name type="scientific">Ectopseudomonas guguanensis</name>
    <dbReference type="NCBI Taxonomy" id="1198456"/>
    <lineage>
        <taxon>Bacteria</taxon>
        <taxon>Pseudomonadati</taxon>
        <taxon>Pseudomonadota</taxon>
        <taxon>Gammaproteobacteria</taxon>
        <taxon>Pseudomonadales</taxon>
        <taxon>Pseudomonadaceae</taxon>
        <taxon>Ectopseudomonas</taxon>
    </lineage>
</organism>
<evidence type="ECO:0000259" key="2">
    <source>
        <dbReference type="Pfam" id="PF14488"/>
    </source>
</evidence>
<dbReference type="EMBL" id="FNJJ01000001">
    <property type="protein sequence ID" value="SDO45811.1"/>
    <property type="molecule type" value="Genomic_DNA"/>
</dbReference>
<keyword evidence="1" id="KW-0732">Signal</keyword>
<feature type="chain" id="PRO_5011484437" description="DUF4434 domain-containing protein" evidence="1">
    <location>
        <begin position="20"/>
        <end position="281"/>
    </location>
</feature>
<reference evidence="4" key="1">
    <citation type="submission" date="2016-10" db="EMBL/GenBank/DDBJ databases">
        <authorList>
            <person name="Varghese N."/>
            <person name="Submissions S."/>
        </authorList>
    </citation>
    <scope>NUCLEOTIDE SEQUENCE [LARGE SCALE GENOMIC DNA]</scope>
    <source>
        <strain evidence="4">JCM 18416</strain>
    </source>
</reference>
<accession>A0A1H0JQX0</accession>
<dbReference type="InterPro" id="IPR027849">
    <property type="entry name" value="DUF4434"/>
</dbReference>
<evidence type="ECO:0000313" key="4">
    <source>
        <dbReference type="Proteomes" id="UP000199460"/>
    </source>
</evidence>
<dbReference type="NCBIfam" id="NF007404">
    <property type="entry name" value="PRK09936.1"/>
    <property type="match status" value="1"/>
</dbReference>